<proteinExistence type="inferred from homology"/>
<evidence type="ECO:0000256" key="10">
    <source>
        <dbReference type="SAM" id="Phobius"/>
    </source>
</evidence>
<evidence type="ECO:0000256" key="7">
    <source>
        <dbReference type="ARBA" id="ARBA00022777"/>
    </source>
</evidence>
<dbReference type="HAMAP" id="MF_00409">
    <property type="entry name" value="LpxK"/>
    <property type="match status" value="1"/>
</dbReference>
<dbReference type="GO" id="GO:0009029">
    <property type="term" value="F:lipid-A 4'-kinase activity"/>
    <property type="evidence" value="ECO:0007669"/>
    <property type="project" value="UniProtKB-EC"/>
</dbReference>
<dbReference type="GO" id="GO:0005524">
    <property type="term" value="F:ATP binding"/>
    <property type="evidence" value="ECO:0007669"/>
    <property type="project" value="UniProtKB-KW"/>
</dbReference>
<keyword evidence="10" id="KW-0812">Transmembrane</keyword>
<keyword evidence="8" id="KW-0067">ATP-binding</keyword>
<dbReference type="EMBL" id="LAZR01004871">
    <property type="protein sequence ID" value="KKN04856.1"/>
    <property type="molecule type" value="Genomic_DNA"/>
</dbReference>
<comment type="caution">
    <text evidence="11">The sequence shown here is derived from an EMBL/GenBank/DDBJ whole genome shotgun (WGS) entry which is preliminary data.</text>
</comment>
<keyword evidence="10" id="KW-1133">Transmembrane helix</keyword>
<dbReference type="InterPro" id="IPR003758">
    <property type="entry name" value="LpxK"/>
</dbReference>
<accession>A0A0F9PUW7</accession>
<comment type="pathway">
    <text evidence="1">Glycolipid biosynthesis; lipid IV(A) biosynthesis; lipid IV(A) from (3R)-3-hydroxytetradecanoyl-[acyl-carrier-protein] and UDP-N-acetyl-alpha-D-glucosamine: step 6/6.</text>
</comment>
<dbReference type="SUPFAM" id="SSF52540">
    <property type="entry name" value="P-loop containing nucleoside triphosphate hydrolases"/>
    <property type="match status" value="1"/>
</dbReference>
<dbReference type="GO" id="GO:0009244">
    <property type="term" value="P:lipopolysaccharide core region biosynthetic process"/>
    <property type="evidence" value="ECO:0007669"/>
    <property type="project" value="TreeGrafter"/>
</dbReference>
<keyword evidence="9" id="KW-0443">Lipid metabolism</keyword>
<dbReference type="PANTHER" id="PTHR42724">
    <property type="entry name" value="TETRAACYLDISACCHARIDE 4'-KINASE"/>
    <property type="match status" value="1"/>
</dbReference>
<dbReference type="AlphaFoldDB" id="A0A0F9PUW7"/>
<dbReference type="UniPathway" id="UPA00359">
    <property type="reaction ID" value="UER00482"/>
</dbReference>
<evidence type="ECO:0000256" key="6">
    <source>
        <dbReference type="ARBA" id="ARBA00022741"/>
    </source>
</evidence>
<evidence type="ECO:0000313" key="11">
    <source>
        <dbReference type="EMBL" id="KKN04856.1"/>
    </source>
</evidence>
<keyword evidence="5" id="KW-0808">Transferase</keyword>
<feature type="transmembrane region" description="Helical" evidence="10">
    <location>
        <begin position="7"/>
        <end position="26"/>
    </location>
</feature>
<evidence type="ECO:0000256" key="1">
    <source>
        <dbReference type="ARBA" id="ARBA00004870"/>
    </source>
</evidence>
<dbReference type="GO" id="GO:0005886">
    <property type="term" value="C:plasma membrane"/>
    <property type="evidence" value="ECO:0007669"/>
    <property type="project" value="TreeGrafter"/>
</dbReference>
<dbReference type="PANTHER" id="PTHR42724:SF1">
    <property type="entry name" value="TETRAACYLDISACCHARIDE 4'-KINASE, MITOCHONDRIAL-RELATED"/>
    <property type="match status" value="1"/>
</dbReference>
<evidence type="ECO:0000256" key="2">
    <source>
        <dbReference type="ARBA" id="ARBA00012071"/>
    </source>
</evidence>
<keyword evidence="7" id="KW-0418">Kinase</keyword>
<dbReference type="NCBIfam" id="TIGR00682">
    <property type="entry name" value="lpxK"/>
    <property type="match status" value="1"/>
</dbReference>
<keyword evidence="6" id="KW-0547">Nucleotide-binding</keyword>
<evidence type="ECO:0000256" key="5">
    <source>
        <dbReference type="ARBA" id="ARBA00022679"/>
    </source>
</evidence>
<reference evidence="11" key="1">
    <citation type="journal article" date="2015" name="Nature">
        <title>Complex archaea that bridge the gap between prokaryotes and eukaryotes.</title>
        <authorList>
            <person name="Spang A."/>
            <person name="Saw J.H."/>
            <person name="Jorgensen S.L."/>
            <person name="Zaremba-Niedzwiedzka K."/>
            <person name="Martijn J."/>
            <person name="Lind A.E."/>
            <person name="van Eijk R."/>
            <person name="Schleper C."/>
            <person name="Guy L."/>
            <person name="Ettema T.J."/>
        </authorList>
    </citation>
    <scope>NUCLEOTIDE SEQUENCE</scope>
</reference>
<keyword evidence="3" id="KW-0444">Lipid biosynthesis</keyword>
<keyword evidence="10" id="KW-0472">Membrane</keyword>
<protein>
    <recommendedName>
        <fullName evidence="2">tetraacyldisaccharide 4'-kinase</fullName>
        <ecNumber evidence="2">2.7.1.130</ecNumber>
    </recommendedName>
</protein>
<dbReference type="GO" id="GO:0009245">
    <property type="term" value="P:lipid A biosynthetic process"/>
    <property type="evidence" value="ECO:0007669"/>
    <property type="project" value="UniProtKB-KW"/>
</dbReference>
<dbReference type="InterPro" id="IPR027417">
    <property type="entry name" value="P-loop_NTPase"/>
</dbReference>
<dbReference type="Pfam" id="PF02606">
    <property type="entry name" value="LpxK"/>
    <property type="match status" value="1"/>
</dbReference>
<gene>
    <name evidence="11" type="ORF">LCGC14_1093270</name>
</gene>
<organism evidence="11">
    <name type="scientific">marine sediment metagenome</name>
    <dbReference type="NCBI Taxonomy" id="412755"/>
    <lineage>
        <taxon>unclassified sequences</taxon>
        <taxon>metagenomes</taxon>
        <taxon>ecological metagenomes</taxon>
    </lineage>
</organism>
<keyword evidence="4" id="KW-0441">Lipid A biosynthesis</keyword>
<name>A0A0F9PUW7_9ZZZZ</name>
<evidence type="ECO:0000256" key="9">
    <source>
        <dbReference type="ARBA" id="ARBA00023098"/>
    </source>
</evidence>
<evidence type="ECO:0000256" key="8">
    <source>
        <dbReference type="ARBA" id="ARBA00022840"/>
    </source>
</evidence>
<dbReference type="EC" id="2.7.1.130" evidence="2"/>
<sequence>MRLLRKILYPVSLIYAVVVFIRNYFYDIGLFESKTFKTPTICIGNLSVGGTGKTPMAELLIALLQDTYKVALLSRGYRRQSKGFILADETSTVTILGDEPYQIFSKFKAVVVAVDADRENGIRTLEKRVCPDVIVLDDAYQHRKVTYGFSILLTAYGNLYSDDLYLPTGDLRDNKREAHRATIIVVTKCPPALSQMQQQRIIERLRPEPRQQVLFSRLTYDPYIKSGSNEIRIDDLKQKKLTLVTGIANPKPLVTYLEKIGLTFNHLRFNDHHSFTENEIKNLRKNQPVLTTEKDYVRLKGKVDKLYYVSIKHQFLNDGRKIFEDSLKKFMKLDS</sequence>
<evidence type="ECO:0000256" key="4">
    <source>
        <dbReference type="ARBA" id="ARBA00022556"/>
    </source>
</evidence>
<evidence type="ECO:0000256" key="3">
    <source>
        <dbReference type="ARBA" id="ARBA00022516"/>
    </source>
</evidence>